<sequence length="56" mass="6094">MSQPSISRYIPWIGFMGGFVLAMSAHLESIQQSLNAPKLDIAELPFVAAIVFLMGV</sequence>
<keyword evidence="1" id="KW-0812">Transmembrane</keyword>
<evidence type="ECO:0000313" key="2">
    <source>
        <dbReference type="EMBL" id="BCZ18547.1"/>
    </source>
</evidence>
<organism evidence="2 3">
    <name type="scientific">Helicobacter gastrofelis</name>
    <dbReference type="NCBI Taxonomy" id="2849642"/>
    <lineage>
        <taxon>Bacteria</taxon>
        <taxon>Pseudomonadati</taxon>
        <taxon>Campylobacterota</taxon>
        <taxon>Epsilonproteobacteria</taxon>
        <taxon>Campylobacterales</taxon>
        <taxon>Helicobacteraceae</taxon>
        <taxon>Helicobacter</taxon>
    </lineage>
</organism>
<evidence type="ECO:0000313" key="3">
    <source>
        <dbReference type="Proteomes" id="UP000826146"/>
    </source>
</evidence>
<dbReference type="EMBL" id="AP024819">
    <property type="protein sequence ID" value="BCZ18547.1"/>
    <property type="molecule type" value="Genomic_DNA"/>
</dbReference>
<name>A0ABN6I6C5_9HELI</name>
<accession>A0ABN6I6C5</accession>
<gene>
    <name evidence="2" type="ORF">NHP190012_01890</name>
</gene>
<dbReference type="RefSeq" id="WP_221272070.1">
    <property type="nucleotide sequence ID" value="NZ_AP024819.1"/>
</dbReference>
<proteinExistence type="predicted"/>
<dbReference type="Proteomes" id="UP000826146">
    <property type="component" value="Chromosome"/>
</dbReference>
<evidence type="ECO:0000256" key="1">
    <source>
        <dbReference type="SAM" id="Phobius"/>
    </source>
</evidence>
<keyword evidence="1" id="KW-1133">Transmembrane helix</keyword>
<reference evidence="2 3" key="1">
    <citation type="submission" date="2021-07" db="EMBL/GenBank/DDBJ databases">
        <title>Novel Helicobacter sp. Isolated from a cat.</title>
        <authorList>
            <person name="Rimbara E."/>
            <person name="Suzuki M."/>
        </authorList>
    </citation>
    <scope>NUCLEOTIDE SEQUENCE [LARGE SCALE GENOMIC DNA]</scope>
    <source>
        <strain evidence="3">NHP19-012</strain>
    </source>
</reference>
<protein>
    <submittedName>
        <fullName evidence="2">Uncharacterized protein</fullName>
    </submittedName>
</protein>
<keyword evidence="1" id="KW-0472">Membrane</keyword>
<feature type="transmembrane region" description="Helical" evidence="1">
    <location>
        <begin position="6"/>
        <end position="27"/>
    </location>
</feature>
<keyword evidence="3" id="KW-1185">Reference proteome</keyword>